<evidence type="ECO:0000259" key="3">
    <source>
        <dbReference type="Pfam" id="PF04295"/>
    </source>
</evidence>
<evidence type="ECO:0000259" key="4">
    <source>
        <dbReference type="Pfam" id="PF20629"/>
    </source>
</evidence>
<organism evidence="5">
    <name type="scientific">Geoglobus ahangari</name>
    <dbReference type="NCBI Taxonomy" id="113653"/>
    <lineage>
        <taxon>Archaea</taxon>
        <taxon>Methanobacteriati</taxon>
        <taxon>Methanobacteriota</taxon>
        <taxon>Archaeoglobi</taxon>
        <taxon>Archaeoglobales</taxon>
        <taxon>Archaeoglobaceae</taxon>
        <taxon>Geoglobus</taxon>
    </lineage>
</organism>
<dbReference type="Pfam" id="PF20629">
    <property type="entry name" value="GD_AH_C"/>
    <property type="match status" value="1"/>
</dbReference>
<evidence type="ECO:0000256" key="2">
    <source>
        <dbReference type="ARBA" id="ARBA00023239"/>
    </source>
</evidence>
<dbReference type="AlphaFoldDB" id="A0A7C4W355"/>
<feature type="domain" description="D-galactarate/Altronate dehydratase second" evidence="3">
    <location>
        <begin position="8"/>
        <end position="133"/>
    </location>
</feature>
<dbReference type="Pfam" id="PF04295">
    <property type="entry name" value="GD_AH_second"/>
    <property type="match status" value="1"/>
</dbReference>
<protein>
    <submittedName>
        <fullName evidence="5">D-galactarate dehydratase</fullName>
    </submittedName>
</protein>
<dbReference type="InterPro" id="IPR007392">
    <property type="entry name" value="GD_AH_second"/>
</dbReference>
<gene>
    <name evidence="5" type="ORF">ENT89_03800</name>
</gene>
<comment type="similarity">
    <text evidence="1">Belongs to the UxaA family.</text>
</comment>
<dbReference type="PANTHER" id="PTHR30536">
    <property type="entry name" value="ALTRONATE/GALACTARATE DEHYDRATASE"/>
    <property type="match status" value="1"/>
</dbReference>
<evidence type="ECO:0000313" key="5">
    <source>
        <dbReference type="EMBL" id="HGU59295.1"/>
    </source>
</evidence>
<dbReference type="InterPro" id="IPR052172">
    <property type="entry name" value="UxaA_altronate/galactarate_dh"/>
</dbReference>
<sequence>MEDVEIMAYGREDGSVGVRNHVALIAVDHAGAVVVEGVSKLLRGVEAVSHQYGRLQFGEDLNLTFETLIGIGCNPNVAAAVVVGIEPNWTTKIAEEIAKRSKKPVESAWVIGQGTISAIEEVAKKARDLVSWATEIRREPHKLSELIIGVKCGASDTTSGIASNPVIGRVGEWIVDNGGTFIFGETTELAGGEHIIASRFENDEEREKFLKVFNEYIEFAKSKGVDILGSQPTQENIAGGLTTIEEKALGNIQKVPNRPIKGVLKPAEKPRGKGVWFMDTSSSAQEQVTLLAAAGAAIHLFSTGKGNTVGNQIVPVIKITGNPRTAKQMRDNIDVDVSGITMGEITLDDGAKKVYDFMVKVANGKLTAAEILRHDNFAITRLYPSM</sequence>
<dbReference type="InterPro" id="IPR048332">
    <property type="entry name" value="GD_AH_C"/>
</dbReference>
<name>A0A7C4W355_9EURY</name>
<reference evidence="5" key="1">
    <citation type="journal article" date="2020" name="mSystems">
        <title>Genome- and Community-Level Interaction Insights into Carbon Utilization and Element Cycling Functions of Hydrothermarchaeota in Hydrothermal Sediment.</title>
        <authorList>
            <person name="Zhou Z."/>
            <person name="Liu Y."/>
            <person name="Xu W."/>
            <person name="Pan J."/>
            <person name="Luo Z.H."/>
            <person name="Li M."/>
        </authorList>
    </citation>
    <scope>NUCLEOTIDE SEQUENCE [LARGE SCALE GENOMIC DNA]</scope>
    <source>
        <strain evidence="5">SpSt-62</strain>
    </source>
</reference>
<feature type="domain" description="D-galactarate/Altronate dehydratase C-terminal" evidence="4">
    <location>
        <begin position="143"/>
        <end position="383"/>
    </location>
</feature>
<accession>A0A7C4W355</accession>
<keyword evidence="2" id="KW-0456">Lyase</keyword>
<proteinExistence type="inferred from homology"/>
<dbReference type="GO" id="GO:0016829">
    <property type="term" value="F:lyase activity"/>
    <property type="evidence" value="ECO:0007669"/>
    <property type="project" value="UniProtKB-KW"/>
</dbReference>
<dbReference type="EMBL" id="DTAK01000022">
    <property type="protein sequence ID" value="HGU59295.1"/>
    <property type="molecule type" value="Genomic_DNA"/>
</dbReference>
<evidence type="ECO:0000256" key="1">
    <source>
        <dbReference type="ARBA" id="ARBA00010986"/>
    </source>
</evidence>
<dbReference type="GO" id="GO:0019698">
    <property type="term" value="P:D-galacturonate catabolic process"/>
    <property type="evidence" value="ECO:0007669"/>
    <property type="project" value="TreeGrafter"/>
</dbReference>
<comment type="caution">
    <text evidence="5">The sequence shown here is derived from an EMBL/GenBank/DDBJ whole genome shotgun (WGS) entry which is preliminary data.</text>
</comment>
<dbReference type="PANTHER" id="PTHR30536:SF5">
    <property type="entry name" value="ALTRONATE DEHYDRATASE"/>
    <property type="match status" value="1"/>
</dbReference>